<dbReference type="EMBL" id="KV428126">
    <property type="protein sequence ID" value="KZT35843.1"/>
    <property type="molecule type" value="Genomic_DNA"/>
</dbReference>
<sequence length="104" mass="11426">MAFSSYAPLSAFALFIIFIAITVPLPLALVGDVIVSYGDDPDVGGSAFETLKSHLETATNWVLARLHMVRPGNRSESVGRKPMAHYLSKIRSLLDQCRVPTRPR</sequence>
<organism evidence="2 3">
    <name type="scientific">Sistotremastrum suecicum HHB10207 ss-3</name>
    <dbReference type="NCBI Taxonomy" id="1314776"/>
    <lineage>
        <taxon>Eukaryota</taxon>
        <taxon>Fungi</taxon>
        <taxon>Dikarya</taxon>
        <taxon>Basidiomycota</taxon>
        <taxon>Agaricomycotina</taxon>
        <taxon>Agaricomycetes</taxon>
        <taxon>Sistotremastrales</taxon>
        <taxon>Sistotremastraceae</taxon>
        <taxon>Sistotremastrum</taxon>
    </lineage>
</organism>
<feature type="transmembrane region" description="Helical" evidence="1">
    <location>
        <begin position="6"/>
        <end position="30"/>
    </location>
</feature>
<evidence type="ECO:0000313" key="3">
    <source>
        <dbReference type="Proteomes" id="UP000076798"/>
    </source>
</evidence>
<reference evidence="2 3" key="1">
    <citation type="journal article" date="2016" name="Mol. Biol. Evol.">
        <title>Comparative Genomics of Early-Diverging Mushroom-Forming Fungi Provides Insights into the Origins of Lignocellulose Decay Capabilities.</title>
        <authorList>
            <person name="Nagy L.G."/>
            <person name="Riley R."/>
            <person name="Tritt A."/>
            <person name="Adam C."/>
            <person name="Daum C."/>
            <person name="Floudas D."/>
            <person name="Sun H."/>
            <person name="Yadav J.S."/>
            <person name="Pangilinan J."/>
            <person name="Larsson K.H."/>
            <person name="Matsuura K."/>
            <person name="Barry K."/>
            <person name="Labutti K."/>
            <person name="Kuo R."/>
            <person name="Ohm R.A."/>
            <person name="Bhattacharya S.S."/>
            <person name="Shirouzu T."/>
            <person name="Yoshinaga Y."/>
            <person name="Martin F.M."/>
            <person name="Grigoriev I.V."/>
            <person name="Hibbett D.S."/>
        </authorList>
    </citation>
    <scope>NUCLEOTIDE SEQUENCE [LARGE SCALE GENOMIC DNA]</scope>
    <source>
        <strain evidence="2 3">HHB10207 ss-3</strain>
    </source>
</reference>
<dbReference type="AlphaFoldDB" id="A0A166AZ79"/>
<gene>
    <name evidence="2" type="ORF">SISSUDRAFT_1050778</name>
</gene>
<proteinExistence type="predicted"/>
<evidence type="ECO:0000313" key="2">
    <source>
        <dbReference type="EMBL" id="KZT35843.1"/>
    </source>
</evidence>
<name>A0A166AZ79_9AGAM</name>
<accession>A0A166AZ79</accession>
<evidence type="ECO:0000256" key="1">
    <source>
        <dbReference type="SAM" id="Phobius"/>
    </source>
</evidence>
<protein>
    <submittedName>
        <fullName evidence="2">Uncharacterized protein</fullName>
    </submittedName>
</protein>
<keyword evidence="3" id="KW-1185">Reference proteome</keyword>
<keyword evidence="1" id="KW-0472">Membrane</keyword>
<keyword evidence="1" id="KW-1133">Transmembrane helix</keyword>
<keyword evidence="1" id="KW-0812">Transmembrane</keyword>
<dbReference type="Proteomes" id="UP000076798">
    <property type="component" value="Unassembled WGS sequence"/>
</dbReference>